<dbReference type="Proteomes" id="UP001338582">
    <property type="component" value="Chromosome 1"/>
</dbReference>
<dbReference type="SMART" id="SM00233">
    <property type="entry name" value="PH"/>
    <property type="match status" value="2"/>
</dbReference>
<feature type="region of interest" description="Disordered" evidence="1">
    <location>
        <begin position="1"/>
        <end position="24"/>
    </location>
</feature>
<sequence>MGEIHNRHDQIEQPVVATEEQQHKEPVRTFNIPRGSFAAFRLSYATAEEISEAAETVLIGGIPEAWIIIPSLPRFLGHTVIKKRRLHRFFRKSLASRRGLSSPSGLTQPSRANSTKKCSVFKTMYQNILHPEVLQRSIGNQVRQDNDLLRRELHRQCEDDDDNADTNSNSRYSDSCEMALDSSNHVLDSRSVDHSLCSSWPDEVLGGSLGDSSFFVNSTVISSLDLYVPQFSPGTSASHNGTHSAIVADPRHESRFQRKFHSSEQKGPNVMNSSVFRSHRARSPQFLSFVDPAPESEEVQNHLREELITTNKESHRMGNTFRSLARRTSSEALGRRLKVRLLDRIKLFPVDEIVRIDRMLVLVKFVPKVFNIMSDDDINDITSELEAKWLEYFVILRRTHDDENLLEGQLYKVEKSCDFTKRPSFSFLIREELRVEFYSTLDKSITVIDPCETGTRIFILNARYYSQSIKWLYLIKGCLNESFYSLVAVHVGELGSTINIDIPERLIQEAISSVDNFLIRECHTGYLKFEDILLQYVLKQIQRHWRRLNVKFGNDKHALPVEMWLACKFNERVEWIPNNSLALLIRAQLFAKGSPLELLKNPKPFSRKQPSSVEGFLGVYLQNRESKLVKHMPSYILKYFTTSKNFLFMIDCEKVIPPSCENQFLTNESDKREVSNTIPEIFSFNTFQIDSSGHIPWLDGADFEQEDRMALDEFSRKVHHVPAAQYTFDLLHVKKMKLLSYKEIPEKIHTAHSAAWASVSKKDRNAEAYDSPFEIEFLNGSRLILIAPSSTTRLEWMSRLLDLRAFWKMRNRDELASKIQAREENNLRAHKDDRTELRNLFETFGANEEKNNKALLSSLQTSVLAMSSTILHSGELFYKHKKSAHFVKNFVILCPGYLVMFTATKFRRSSHLPCYRRTATLPLSDCYIHTEKLTQYSVSEFSVSKSPGYDLLPRVFSDGWKSTEESGKLRFTIWYGCKARLGLNLKRLQRKALGLKNVMDISGVKKKVFLFQARSVLDQEIWVNSILEEINRFAYE</sequence>
<dbReference type="Pfam" id="PF23207">
    <property type="entry name" value="PH_SPO71"/>
    <property type="match status" value="1"/>
</dbReference>
<dbReference type="InterPro" id="IPR039486">
    <property type="entry name" value="Mug56/Spo71_PH"/>
</dbReference>
<dbReference type="EMBL" id="CP138894">
    <property type="protein sequence ID" value="WPK23971.1"/>
    <property type="molecule type" value="Genomic_DNA"/>
</dbReference>
<dbReference type="Pfam" id="PF15407">
    <property type="entry name" value="Spo7_2_N"/>
    <property type="match status" value="1"/>
</dbReference>
<dbReference type="InterPro" id="IPR029217">
    <property type="entry name" value="Spo7_2_N"/>
</dbReference>
<proteinExistence type="predicted"/>
<evidence type="ECO:0000256" key="1">
    <source>
        <dbReference type="SAM" id="MobiDB-lite"/>
    </source>
</evidence>
<dbReference type="AlphaFoldDB" id="A0AAX4H635"/>
<dbReference type="GeneID" id="88172289"/>
<dbReference type="GO" id="GO:1902657">
    <property type="term" value="P:protein localization to prospore membrane"/>
    <property type="evidence" value="ECO:0007669"/>
    <property type="project" value="InterPro"/>
</dbReference>
<dbReference type="SMART" id="SM01316">
    <property type="entry name" value="Spo7_2_N"/>
    <property type="match status" value="1"/>
</dbReference>
<keyword evidence="5" id="KW-1185">Reference proteome</keyword>
<evidence type="ECO:0000313" key="4">
    <source>
        <dbReference type="EMBL" id="WPK23971.1"/>
    </source>
</evidence>
<name>A0AAX4H635_9ASCO</name>
<feature type="compositionally biased region" description="Basic and acidic residues" evidence="1">
    <location>
        <begin position="1"/>
        <end position="11"/>
    </location>
</feature>
<protein>
    <recommendedName>
        <fullName evidence="6">PH domain-containing protein</fullName>
    </recommendedName>
</protein>
<evidence type="ECO:0000259" key="3">
    <source>
        <dbReference type="SMART" id="SM01316"/>
    </source>
</evidence>
<dbReference type="PANTHER" id="PTHR28076">
    <property type="entry name" value="SPORULATION-SPECIFIC PROTEIN 71"/>
    <property type="match status" value="1"/>
</dbReference>
<dbReference type="PANTHER" id="PTHR28076:SF1">
    <property type="entry name" value="PROSPORE MEMBRANE ADAPTER PROTEIN SPO71"/>
    <property type="match status" value="1"/>
</dbReference>
<dbReference type="InterPro" id="IPR057379">
    <property type="entry name" value="PH_SPO71"/>
</dbReference>
<evidence type="ECO:0000259" key="2">
    <source>
        <dbReference type="SMART" id="SM00233"/>
    </source>
</evidence>
<dbReference type="Pfam" id="PF15404">
    <property type="entry name" value="PH_4"/>
    <property type="match status" value="1"/>
</dbReference>
<dbReference type="SUPFAM" id="SSF50729">
    <property type="entry name" value="PH domain-like"/>
    <property type="match status" value="1"/>
</dbReference>
<dbReference type="RefSeq" id="XP_062876355.1">
    <property type="nucleotide sequence ID" value="XM_063020285.1"/>
</dbReference>
<reference evidence="4 5" key="1">
    <citation type="submission" date="2023-10" db="EMBL/GenBank/DDBJ databases">
        <title>Draft Genome Sequence of Candida saopaulonensis from a very Premature Infant with Sepsis.</title>
        <authorList>
            <person name="Ning Y."/>
            <person name="Dai R."/>
            <person name="Xiao M."/>
            <person name="Xu Y."/>
            <person name="Yan Q."/>
            <person name="Zhang L."/>
        </authorList>
    </citation>
    <scope>NUCLEOTIDE SEQUENCE [LARGE SCALE GENOMIC DNA]</scope>
    <source>
        <strain evidence="4 5">19XY460</strain>
    </source>
</reference>
<evidence type="ECO:0008006" key="6">
    <source>
        <dbReference type="Google" id="ProtNLM"/>
    </source>
</evidence>
<evidence type="ECO:0000313" key="5">
    <source>
        <dbReference type="Proteomes" id="UP001338582"/>
    </source>
</evidence>
<dbReference type="InterPro" id="IPR040345">
    <property type="entry name" value="Mug56/Spo71"/>
</dbReference>
<feature type="domain" description="Sporulation-specific protein 71 N-terminal" evidence="3">
    <location>
        <begin position="28"/>
        <end position="94"/>
    </location>
</feature>
<accession>A0AAX4H635</accession>
<feature type="domain" description="PH" evidence="2">
    <location>
        <begin position="870"/>
        <end position="1033"/>
    </location>
</feature>
<gene>
    <name evidence="4" type="ORF">PUMCH_001223</name>
</gene>
<dbReference type="KEGG" id="asau:88172289"/>
<dbReference type="InterPro" id="IPR001849">
    <property type="entry name" value="PH_domain"/>
</dbReference>
<dbReference type="GO" id="GO:0005628">
    <property type="term" value="C:prospore membrane"/>
    <property type="evidence" value="ECO:0007669"/>
    <property type="project" value="TreeGrafter"/>
</dbReference>
<organism evidence="4 5">
    <name type="scientific">Australozyma saopauloensis</name>
    <dbReference type="NCBI Taxonomy" id="291208"/>
    <lineage>
        <taxon>Eukaryota</taxon>
        <taxon>Fungi</taxon>
        <taxon>Dikarya</taxon>
        <taxon>Ascomycota</taxon>
        <taxon>Saccharomycotina</taxon>
        <taxon>Pichiomycetes</taxon>
        <taxon>Metschnikowiaceae</taxon>
        <taxon>Australozyma</taxon>
    </lineage>
</organism>
<feature type="domain" description="PH" evidence="2">
    <location>
        <begin position="611"/>
        <end position="807"/>
    </location>
</feature>